<proteinExistence type="predicted"/>
<organism evidence="1 2">
    <name type="scientific">Paractinoplanes aksuensis</name>
    <dbReference type="NCBI Taxonomy" id="2939490"/>
    <lineage>
        <taxon>Bacteria</taxon>
        <taxon>Bacillati</taxon>
        <taxon>Actinomycetota</taxon>
        <taxon>Actinomycetes</taxon>
        <taxon>Micromonosporales</taxon>
        <taxon>Micromonosporaceae</taxon>
        <taxon>Paractinoplanes</taxon>
    </lineage>
</organism>
<name>A0ABT1DG40_9ACTN</name>
<dbReference type="RefSeq" id="WP_253235900.1">
    <property type="nucleotide sequence ID" value="NZ_JAMYJR010000002.1"/>
</dbReference>
<keyword evidence="2" id="KW-1185">Reference proteome</keyword>
<protein>
    <submittedName>
        <fullName evidence="1">HAD domain-containing protein</fullName>
    </submittedName>
</protein>
<sequence length="152" mass="16600">MPAPLLFLDVDGTLLPFRDRGRAGAGSANPLPARLDPADGARLLALGCELVWATTWNDAANEELAPRLGLPELPVVAWPDVPVRGLHWKTTALMRWAGGRPFAWLDDEISDVDQWWVAGQYPAPALLRRVDAGSGLGKTDYAAVRDWVPLLR</sequence>
<evidence type="ECO:0000313" key="2">
    <source>
        <dbReference type="Proteomes" id="UP001523369"/>
    </source>
</evidence>
<dbReference type="Proteomes" id="UP001523369">
    <property type="component" value="Unassembled WGS sequence"/>
</dbReference>
<dbReference type="Pfam" id="PF18143">
    <property type="entry name" value="HAD_SAK_2"/>
    <property type="match status" value="1"/>
</dbReference>
<comment type="caution">
    <text evidence="1">The sequence shown here is derived from an EMBL/GenBank/DDBJ whole genome shotgun (WGS) entry which is preliminary data.</text>
</comment>
<accession>A0ABT1DG40</accession>
<evidence type="ECO:0000313" key="1">
    <source>
        <dbReference type="EMBL" id="MCO8269775.1"/>
    </source>
</evidence>
<gene>
    <name evidence="1" type="ORF">M1L60_04110</name>
</gene>
<reference evidence="1 2" key="1">
    <citation type="submission" date="2022-06" db="EMBL/GenBank/DDBJ databases">
        <title>New Species of the Genus Actinoplanes, ActinopZanes ferrugineus.</title>
        <authorList>
            <person name="Ding P."/>
        </authorList>
    </citation>
    <scope>NUCLEOTIDE SEQUENCE [LARGE SCALE GENOMIC DNA]</scope>
    <source>
        <strain evidence="1 2">TRM88003</strain>
    </source>
</reference>
<dbReference type="EMBL" id="JAMYJR010000002">
    <property type="protein sequence ID" value="MCO8269775.1"/>
    <property type="molecule type" value="Genomic_DNA"/>
</dbReference>